<evidence type="ECO:0000313" key="1">
    <source>
        <dbReference type="EMBL" id="MFD2935453.1"/>
    </source>
</evidence>
<keyword evidence="2" id="KW-1185">Reference proteome</keyword>
<accession>A0ABW6AMV9</accession>
<dbReference type="InterPro" id="IPR036514">
    <property type="entry name" value="SGNH_hydro_sf"/>
</dbReference>
<evidence type="ECO:0000313" key="2">
    <source>
        <dbReference type="Proteomes" id="UP001597512"/>
    </source>
</evidence>
<reference evidence="2" key="1">
    <citation type="journal article" date="2019" name="Int. J. Syst. Evol. Microbiol.">
        <title>The Global Catalogue of Microorganisms (GCM) 10K type strain sequencing project: providing services to taxonomists for standard genome sequencing and annotation.</title>
        <authorList>
            <consortium name="The Broad Institute Genomics Platform"/>
            <consortium name="The Broad Institute Genome Sequencing Center for Infectious Disease"/>
            <person name="Wu L."/>
            <person name="Ma J."/>
        </authorList>
    </citation>
    <scope>NUCLEOTIDE SEQUENCE [LARGE SCALE GENOMIC DNA]</scope>
    <source>
        <strain evidence="2">KCTC 52490</strain>
    </source>
</reference>
<dbReference type="Proteomes" id="UP001597512">
    <property type="component" value="Unassembled WGS sequence"/>
</dbReference>
<proteinExistence type="predicted"/>
<gene>
    <name evidence="1" type="ORF">ACFS25_16850</name>
</gene>
<dbReference type="RefSeq" id="WP_381503402.1">
    <property type="nucleotide sequence ID" value="NZ_JBHUOM010000016.1"/>
</dbReference>
<name>A0ABW6AMV9_9BACT</name>
<sequence length="299" mass="33646">MKTLLIVLSVCCHLQTQAQPKLDTLSILFIGNSYTYFNNLPVVVKSIAAHNGQPINAEMIVAGGMTLKGHWHDSTHVALKKLQSRHWDFVIMQDQSQLGLEGAGPEPIDKHWIAKPDTFYRYAQLWSEEIKKQQATPCFATTWAREYDPSAQPLLTHAYTTISRQTRALLIPVGDVWQYCLTTYKQIKLYQSDGSHPTQAGSFLMATTVLQSLLPTLKLRVGYPVIGLPVDIRGKVLNTSIHINGSQNYTIYPSTNEVVLIGLAKKEQEILLTVSQQTERIRRSLISHDNKLPNGLLYH</sequence>
<dbReference type="EMBL" id="JBHUOM010000016">
    <property type="protein sequence ID" value="MFD2935453.1"/>
    <property type="molecule type" value="Genomic_DNA"/>
</dbReference>
<protein>
    <recommendedName>
        <fullName evidence="3">SGNH/GDSL hydrolase family protein</fullName>
    </recommendedName>
</protein>
<comment type="caution">
    <text evidence="1">The sequence shown here is derived from an EMBL/GenBank/DDBJ whole genome shotgun (WGS) entry which is preliminary data.</text>
</comment>
<evidence type="ECO:0008006" key="3">
    <source>
        <dbReference type="Google" id="ProtNLM"/>
    </source>
</evidence>
<dbReference type="Gene3D" id="3.40.50.1110">
    <property type="entry name" value="SGNH hydrolase"/>
    <property type="match status" value="1"/>
</dbReference>
<dbReference type="SUPFAM" id="SSF52266">
    <property type="entry name" value="SGNH hydrolase"/>
    <property type="match status" value="1"/>
</dbReference>
<organism evidence="1 2">
    <name type="scientific">Spirosoma flavum</name>
    <dbReference type="NCBI Taxonomy" id="2048557"/>
    <lineage>
        <taxon>Bacteria</taxon>
        <taxon>Pseudomonadati</taxon>
        <taxon>Bacteroidota</taxon>
        <taxon>Cytophagia</taxon>
        <taxon>Cytophagales</taxon>
        <taxon>Cytophagaceae</taxon>
        <taxon>Spirosoma</taxon>
    </lineage>
</organism>